<feature type="non-terminal residue" evidence="2">
    <location>
        <position position="266"/>
    </location>
</feature>
<proteinExistence type="predicted"/>
<accession>A0AA36CLT4</accession>
<keyword evidence="1" id="KW-0472">Membrane</keyword>
<feature type="transmembrane region" description="Helical" evidence="1">
    <location>
        <begin position="139"/>
        <end position="160"/>
    </location>
</feature>
<sequence length="266" mass="29597">MNPALQLAHDLLRSVIAFNSFVASRYTLRTSWTASSALQIFDKKSHYGDELAVMRFDHPHLDHHEYAHINLEPWYAGREHDPHYWLPPGSAYLAALLGGLIKFFYKYLRWTSHGFAIVFLGIAIWHDTNPLSYHHTLNFLIRLTALHFVPGIAAKAVSWIGTSVMPVLGTALYGLLGALFTGVLINIAAREFENGYTLHWDNHYLFVGLVVFGIYVASWIAAKIGSSLGECFAPGIGTFLLGAVASAGPLALLWIWKPESMMNSGQ</sequence>
<keyword evidence="1" id="KW-1133">Transmembrane helix</keyword>
<feature type="transmembrane region" description="Helical" evidence="1">
    <location>
        <begin position="172"/>
        <end position="192"/>
    </location>
</feature>
<keyword evidence="3" id="KW-1185">Reference proteome</keyword>
<reference evidence="2" key="1">
    <citation type="submission" date="2023-06" db="EMBL/GenBank/DDBJ databases">
        <authorList>
            <person name="Delattre M."/>
        </authorList>
    </citation>
    <scope>NUCLEOTIDE SEQUENCE</scope>
    <source>
        <strain evidence="2">AF72</strain>
    </source>
</reference>
<feature type="transmembrane region" description="Helical" evidence="1">
    <location>
        <begin position="234"/>
        <end position="256"/>
    </location>
</feature>
<dbReference type="EMBL" id="CATQJA010002292">
    <property type="protein sequence ID" value="CAJ0570336.1"/>
    <property type="molecule type" value="Genomic_DNA"/>
</dbReference>
<name>A0AA36CLT4_9BILA</name>
<evidence type="ECO:0000256" key="1">
    <source>
        <dbReference type="SAM" id="Phobius"/>
    </source>
</evidence>
<feature type="transmembrane region" description="Helical" evidence="1">
    <location>
        <begin position="110"/>
        <end position="127"/>
    </location>
</feature>
<comment type="caution">
    <text evidence="2">The sequence shown here is derived from an EMBL/GenBank/DDBJ whole genome shotgun (WGS) entry which is preliminary data.</text>
</comment>
<feature type="transmembrane region" description="Helical" evidence="1">
    <location>
        <begin position="204"/>
        <end position="222"/>
    </location>
</feature>
<feature type="transmembrane region" description="Helical" evidence="1">
    <location>
        <begin position="84"/>
        <end position="104"/>
    </location>
</feature>
<gene>
    <name evidence="2" type="ORF">MSPICULIGERA_LOCUS8778</name>
</gene>
<organism evidence="2 3">
    <name type="scientific">Mesorhabditis spiculigera</name>
    <dbReference type="NCBI Taxonomy" id="96644"/>
    <lineage>
        <taxon>Eukaryota</taxon>
        <taxon>Metazoa</taxon>
        <taxon>Ecdysozoa</taxon>
        <taxon>Nematoda</taxon>
        <taxon>Chromadorea</taxon>
        <taxon>Rhabditida</taxon>
        <taxon>Rhabditina</taxon>
        <taxon>Rhabditomorpha</taxon>
        <taxon>Rhabditoidea</taxon>
        <taxon>Rhabditidae</taxon>
        <taxon>Mesorhabditinae</taxon>
        <taxon>Mesorhabditis</taxon>
    </lineage>
</organism>
<evidence type="ECO:0000313" key="3">
    <source>
        <dbReference type="Proteomes" id="UP001177023"/>
    </source>
</evidence>
<dbReference type="Proteomes" id="UP001177023">
    <property type="component" value="Unassembled WGS sequence"/>
</dbReference>
<dbReference type="AlphaFoldDB" id="A0AA36CLT4"/>
<evidence type="ECO:0000313" key="2">
    <source>
        <dbReference type="EMBL" id="CAJ0570336.1"/>
    </source>
</evidence>
<keyword evidence="1" id="KW-0812">Transmembrane</keyword>
<protein>
    <submittedName>
        <fullName evidence="2">Uncharacterized protein</fullName>
    </submittedName>
</protein>